<dbReference type="InterPro" id="IPR013819">
    <property type="entry name" value="LipOase_C"/>
</dbReference>
<dbReference type="InterPro" id="IPR000907">
    <property type="entry name" value="LipOase"/>
</dbReference>
<evidence type="ECO:0000256" key="3">
    <source>
        <dbReference type="ARBA" id="ARBA00023002"/>
    </source>
</evidence>
<dbReference type="Gene3D" id="1.20.245.10">
    <property type="entry name" value="Lipoxygenase-1, Domain 5"/>
    <property type="match status" value="1"/>
</dbReference>
<dbReference type="GO" id="GO:0016702">
    <property type="term" value="F:oxidoreductase activity, acting on single donors with incorporation of molecular oxygen, incorporation of two atoms of oxygen"/>
    <property type="evidence" value="ECO:0007669"/>
    <property type="project" value="InterPro"/>
</dbReference>
<proteinExistence type="predicted"/>
<keyword evidence="3" id="KW-0560">Oxidoreductase</keyword>
<dbReference type="SUPFAM" id="SSF48484">
    <property type="entry name" value="Lipoxigenase"/>
    <property type="match status" value="1"/>
</dbReference>
<evidence type="ECO:0000256" key="1">
    <source>
        <dbReference type="ARBA" id="ARBA00022723"/>
    </source>
</evidence>
<dbReference type="InterPro" id="IPR036226">
    <property type="entry name" value="LipOase_C_sf"/>
</dbReference>
<evidence type="ECO:0000313" key="6">
    <source>
        <dbReference type="EMBL" id="CAE7035564.1"/>
    </source>
</evidence>
<name>A0A812IHE2_9DINO</name>
<evidence type="ECO:0000313" key="7">
    <source>
        <dbReference type="Proteomes" id="UP000604046"/>
    </source>
</evidence>
<evidence type="ECO:0000256" key="4">
    <source>
        <dbReference type="SAM" id="Phobius"/>
    </source>
</evidence>
<protein>
    <submittedName>
        <fullName evidence="6">Aloxe3 protein</fullName>
    </submittedName>
</protein>
<gene>
    <name evidence="6" type="primary">Aloxe3</name>
    <name evidence="6" type="ORF">SNAT2548_LOCUS4314</name>
</gene>
<dbReference type="GO" id="GO:0034440">
    <property type="term" value="P:lipid oxidation"/>
    <property type="evidence" value="ECO:0007669"/>
    <property type="project" value="InterPro"/>
</dbReference>
<accession>A0A812IHE2</accession>
<evidence type="ECO:0000256" key="2">
    <source>
        <dbReference type="ARBA" id="ARBA00022964"/>
    </source>
</evidence>
<keyword evidence="4" id="KW-0472">Membrane</keyword>
<dbReference type="PROSITE" id="PS51393">
    <property type="entry name" value="LIPOXYGENASE_3"/>
    <property type="match status" value="1"/>
</dbReference>
<organism evidence="6 7">
    <name type="scientific">Symbiodinium natans</name>
    <dbReference type="NCBI Taxonomy" id="878477"/>
    <lineage>
        <taxon>Eukaryota</taxon>
        <taxon>Sar</taxon>
        <taxon>Alveolata</taxon>
        <taxon>Dinophyceae</taxon>
        <taxon>Suessiales</taxon>
        <taxon>Symbiodiniaceae</taxon>
        <taxon>Symbiodinium</taxon>
    </lineage>
</organism>
<sequence length="669" mass="75812">MEQSPLIGESVYAPSWPVVQPPEPSFYSQGCCRTCLNIPGAFGCGGCRICCYSILALPLFVLLLGLYPVLAALVLVLLVLLGLPISYAIIYLLCLNPPPELAWKFAKLTQLLRLTFYQFPKPSEWRVDQLAPKGILQTGLLQYAIAIRVPFLQQDELYAGGLFERILRSAPSPEFVTSGIFSTLPQKKLKEMSLFREGENPVEYVMNVVQDIYPRIIQEWTDKTSDRALTHLCLHGLGAHRLERADSRAHPGCSYVVRTNQLSTLPVREGYETYGNDAYFDQDFRAVKIVRFENGEVWEDQKVTTFLADGSRDWEYAKFCFRCSLFTLVTLVDHLYGVHLQLANIGVQAMREQLSVDHPVRRFLVPFSYGSININDLARTTLVTRDSWLPRAVALDDEGLQLAWASAFQILPPDYIITESDPIKMLEFIFDREAQIEKKRSQGLFTAYYKQALQYWKILHGFVSRYLDHYYGTGAKGDLAMAADQELRLFMLQVVNLVQTLASPLSGHHVNEIWPSLSDSRKRGIMTNFIARFCELATAGHEQVGGVQAYAQDPSFCSFSWPKTLRREGVLAAPKEVGVGVALIMALTSTPMPRLLVREPTDDWSHLFPAPSESDRSRVHAIFQRFQSELQTFSEECDDYNAEAKNRTFPNDFGIWVFNPKYLETSVSI</sequence>
<comment type="caution">
    <text evidence="6">The sequence shown here is derived from an EMBL/GenBank/DDBJ whole genome shotgun (WGS) entry which is preliminary data.</text>
</comment>
<evidence type="ECO:0000259" key="5">
    <source>
        <dbReference type="PROSITE" id="PS51393"/>
    </source>
</evidence>
<keyword evidence="1" id="KW-0479">Metal-binding</keyword>
<dbReference type="AlphaFoldDB" id="A0A812IHE2"/>
<dbReference type="GO" id="GO:0046872">
    <property type="term" value="F:metal ion binding"/>
    <property type="evidence" value="ECO:0007669"/>
    <property type="project" value="UniProtKB-KW"/>
</dbReference>
<dbReference type="Proteomes" id="UP000604046">
    <property type="component" value="Unassembled WGS sequence"/>
</dbReference>
<feature type="transmembrane region" description="Helical" evidence="4">
    <location>
        <begin position="49"/>
        <end position="67"/>
    </location>
</feature>
<reference evidence="6" key="1">
    <citation type="submission" date="2021-02" db="EMBL/GenBank/DDBJ databases">
        <authorList>
            <person name="Dougan E. K."/>
            <person name="Rhodes N."/>
            <person name="Thang M."/>
            <person name="Chan C."/>
        </authorList>
    </citation>
    <scope>NUCLEOTIDE SEQUENCE</scope>
</reference>
<feature type="transmembrane region" description="Helical" evidence="4">
    <location>
        <begin position="73"/>
        <end position="94"/>
    </location>
</feature>
<dbReference type="PANTHER" id="PTHR11771">
    <property type="entry name" value="LIPOXYGENASE"/>
    <property type="match status" value="1"/>
</dbReference>
<dbReference type="OrthoDB" id="9978233at2759"/>
<feature type="domain" description="Lipoxygenase" evidence="5">
    <location>
        <begin position="308"/>
        <end position="669"/>
    </location>
</feature>
<dbReference type="Pfam" id="PF00305">
    <property type="entry name" value="Lipoxygenase"/>
    <property type="match status" value="1"/>
</dbReference>
<keyword evidence="4" id="KW-0812">Transmembrane</keyword>
<keyword evidence="7" id="KW-1185">Reference proteome</keyword>
<keyword evidence="4" id="KW-1133">Transmembrane helix</keyword>
<keyword evidence="2" id="KW-0223">Dioxygenase</keyword>
<dbReference type="EMBL" id="CAJNDS010000265">
    <property type="protein sequence ID" value="CAE7035564.1"/>
    <property type="molecule type" value="Genomic_DNA"/>
</dbReference>